<dbReference type="EMBL" id="JH816368">
    <property type="protein sequence ID" value="EKC41361.1"/>
    <property type="molecule type" value="Genomic_DNA"/>
</dbReference>
<dbReference type="HOGENOM" id="CLU_3089277_0_0_1"/>
<sequence length="52" mass="6001">MLAQNRRLQRMVTFVAVNLVSANQENKQNFDFRFHRVGVQLLPVLAGLLSLF</sequence>
<organism evidence="1">
    <name type="scientific">Magallana gigas</name>
    <name type="common">Pacific oyster</name>
    <name type="synonym">Crassostrea gigas</name>
    <dbReference type="NCBI Taxonomy" id="29159"/>
    <lineage>
        <taxon>Eukaryota</taxon>
        <taxon>Metazoa</taxon>
        <taxon>Spiralia</taxon>
        <taxon>Lophotrochozoa</taxon>
        <taxon>Mollusca</taxon>
        <taxon>Bivalvia</taxon>
        <taxon>Autobranchia</taxon>
        <taxon>Pteriomorphia</taxon>
        <taxon>Ostreida</taxon>
        <taxon>Ostreoidea</taxon>
        <taxon>Ostreidae</taxon>
        <taxon>Magallana</taxon>
    </lineage>
</organism>
<dbReference type="AlphaFoldDB" id="K1S233"/>
<evidence type="ECO:0000313" key="1">
    <source>
        <dbReference type="EMBL" id="EKC41361.1"/>
    </source>
</evidence>
<proteinExistence type="predicted"/>
<gene>
    <name evidence="1" type="ORF">CGI_10025632</name>
</gene>
<dbReference type="InParanoid" id="K1S233"/>
<reference evidence="1" key="1">
    <citation type="journal article" date="2012" name="Nature">
        <title>The oyster genome reveals stress adaptation and complexity of shell formation.</title>
        <authorList>
            <person name="Zhang G."/>
            <person name="Fang X."/>
            <person name="Guo X."/>
            <person name="Li L."/>
            <person name="Luo R."/>
            <person name="Xu F."/>
            <person name="Yang P."/>
            <person name="Zhang L."/>
            <person name="Wang X."/>
            <person name="Qi H."/>
            <person name="Xiong Z."/>
            <person name="Que H."/>
            <person name="Xie Y."/>
            <person name="Holland P.W."/>
            <person name="Paps J."/>
            <person name="Zhu Y."/>
            <person name="Wu F."/>
            <person name="Chen Y."/>
            <person name="Wang J."/>
            <person name="Peng C."/>
            <person name="Meng J."/>
            <person name="Yang L."/>
            <person name="Liu J."/>
            <person name="Wen B."/>
            <person name="Zhang N."/>
            <person name="Huang Z."/>
            <person name="Zhu Q."/>
            <person name="Feng Y."/>
            <person name="Mount A."/>
            <person name="Hedgecock D."/>
            <person name="Xu Z."/>
            <person name="Liu Y."/>
            <person name="Domazet-Loso T."/>
            <person name="Du Y."/>
            <person name="Sun X."/>
            <person name="Zhang S."/>
            <person name="Liu B."/>
            <person name="Cheng P."/>
            <person name="Jiang X."/>
            <person name="Li J."/>
            <person name="Fan D."/>
            <person name="Wang W."/>
            <person name="Fu W."/>
            <person name="Wang T."/>
            <person name="Wang B."/>
            <person name="Zhang J."/>
            <person name="Peng Z."/>
            <person name="Li Y."/>
            <person name="Li N."/>
            <person name="Wang J."/>
            <person name="Chen M."/>
            <person name="He Y."/>
            <person name="Tan F."/>
            <person name="Song X."/>
            <person name="Zheng Q."/>
            <person name="Huang R."/>
            <person name="Yang H."/>
            <person name="Du X."/>
            <person name="Chen L."/>
            <person name="Yang M."/>
            <person name="Gaffney P.M."/>
            <person name="Wang S."/>
            <person name="Luo L."/>
            <person name="She Z."/>
            <person name="Ming Y."/>
            <person name="Huang W."/>
            <person name="Zhang S."/>
            <person name="Huang B."/>
            <person name="Zhang Y."/>
            <person name="Qu T."/>
            <person name="Ni P."/>
            <person name="Miao G."/>
            <person name="Wang J."/>
            <person name="Wang Q."/>
            <person name="Steinberg C.E."/>
            <person name="Wang H."/>
            <person name="Li N."/>
            <person name="Qian L."/>
            <person name="Zhang G."/>
            <person name="Li Y."/>
            <person name="Yang H."/>
            <person name="Liu X."/>
            <person name="Wang J."/>
            <person name="Yin Y."/>
            <person name="Wang J."/>
        </authorList>
    </citation>
    <scope>NUCLEOTIDE SEQUENCE [LARGE SCALE GENOMIC DNA]</scope>
    <source>
        <strain evidence="1">05x7-T-G4-1.051#20</strain>
    </source>
</reference>
<protein>
    <submittedName>
        <fullName evidence="1">Uncharacterized protein</fullName>
    </submittedName>
</protein>
<accession>K1S233</accession>
<name>K1S233_MAGGI</name>